<keyword evidence="4" id="KW-1185">Reference proteome</keyword>
<accession>A0A838Y3V3</accession>
<dbReference type="Proteomes" id="UP000559404">
    <property type="component" value="Unassembled WGS sequence"/>
</dbReference>
<reference evidence="3 4" key="2">
    <citation type="submission" date="2020-08" db="EMBL/GenBank/DDBJ databases">
        <title>Stappia taiwanensis sp. nov., isolated from a coastal thermal spring.</title>
        <authorList>
            <person name="Kampfer P."/>
        </authorList>
    </citation>
    <scope>NUCLEOTIDE SEQUENCE [LARGE SCALE GENOMIC DNA]</scope>
    <source>
        <strain evidence="3 4">DSM 23284</strain>
    </source>
</reference>
<reference evidence="3 4" key="1">
    <citation type="submission" date="2020-07" db="EMBL/GenBank/DDBJ databases">
        <authorList>
            <person name="Li M."/>
        </authorList>
    </citation>
    <scope>NUCLEOTIDE SEQUENCE [LARGE SCALE GENOMIC DNA]</scope>
    <source>
        <strain evidence="3 4">DSM 23284</strain>
    </source>
</reference>
<feature type="signal peptide" evidence="2">
    <location>
        <begin position="1"/>
        <end position="29"/>
    </location>
</feature>
<dbReference type="GO" id="GO:0055085">
    <property type="term" value="P:transmembrane transport"/>
    <property type="evidence" value="ECO:0007669"/>
    <property type="project" value="InterPro"/>
</dbReference>
<sequence length="347" mass="37999">MRMRGRATLLAGTVAVLGMGLFSAGEAAAESVTLRYNQWFPSGHWSQAEGLYPWFEDIARVTEGRVTVEPSAKPLAPPNRNYQAVVDGVADIAWGPHGYTPGVFPLTEMVEFPFITENAGLSSRAYWRLWKAHFEPTGMQSDVVTLGMHVTAGGNISMREAQVTRLADLKGKKLRVPTPVVGRVLGKIGAVPVSGSLGELREMLSRGIIDGTVISDELVTGFHVDDDVHAVTRIPGGIFSNSAFIIVNKAKWEQISEQDREAIRALSGERLSEIMGRLWHENDLKARAAFQERLGTAYQTASDAFQDELRAAYSDELEAWKARARDAGIDPEAALAFYRQQIAEAGE</sequence>
<comment type="caution">
    <text evidence="3">The sequence shown here is derived from an EMBL/GenBank/DDBJ whole genome shotgun (WGS) entry which is preliminary data.</text>
</comment>
<dbReference type="CDD" id="cd13665">
    <property type="entry name" value="PBP2_TRAP_Dctp3_4"/>
    <property type="match status" value="1"/>
</dbReference>
<keyword evidence="1 2" id="KW-0732">Signal</keyword>
<dbReference type="EMBL" id="JACEON010000021">
    <property type="protein sequence ID" value="MBA4613643.1"/>
    <property type="molecule type" value="Genomic_DNA"/>
</dbReference>
<dbReference type="PANTHER" id="PTHR33376:SF15">
    <property type="entry name" value="BLL6794 PROTEIN"/>
    <property type="match status" value="1"/>
</dbReference>
<evidence type="ECO:0000313" key="4">
    <source>
        <dbReference type="Proteomes" id="UP000559404"/>
    </source>
</evidence>
<evidence type="ECO:0000256" key="2">
    <source>
        <dbReference type="SAM" id="SignalP"/>
    </source>
</evidence>
<feature type="chain" id="PRO_5032872882" evidence="2">
    <location>
        <begin position="30"/>
        <end position="347"/>
    </location>
</feature>
<dbReference type="AlphaFoldDB" id="A0A838Y3V3"/>
<dbReference type="SUPFAM" id="SSF53850">
    <property type="entry name" value="Periplasmic binding protein-like II"/>
    <property type="match status" value="1"/>
</dbReference>
<dbReference type="PANTHER" id="PTHR33376">
    <property type="match status" value="1"/>
</dbReference>
<dbReference type="Pfam" id="PF03480">
    <property type="entry name" value="DctP"/>
    <property type="match status" value="1"/>
</dbReference>
<gene>
    <name evidence="3" type="ORF">H1W37_18450</name>
</gene>
<proteinExistence type="predicted"/>
<evidence type="ECO:0000313" key="3">
    <source>
        <dbReference type="EMBL" id="MBA4613643.1"/>
    </source>
</evidence>
<dbReference type="Gene3D" id="3.40.190.170">
    <property type="entry name" value="Bacterial extracellular solute-binding protein, family 7"/>
    <property type="match status" value="1"/>
</dbReference>
<evidence type="ECO:0000256" key="1">
    <source>
        <dbReference type="ARBA" id="ARBA00022729"/>
    </source>
</evidence>
<protein>
    <submittedName>
        <fullName evidence="3">TRAP transporter substrate-binding protein</fullName>
    </submittedName>
</protein>
<dbReference type="InterPro" id="IPR038404">
    <property type="entry name" value="TRAP_DctP_sf"/>
</dbReference>
<organism evidence="3 4">
    <name type="scientific">Stappia taiwanensis</name>
    <dbReference type="NCBI Taxonomy" id="992267"/>
    <lineage>
        <taxon>Bacteria</taxon>
        <taxon>Pseudomonadati</taxon>
        <taxon>Pseudomonadota</taxon>
        <taxon>Alphaproteobacteria</taxon>
        <taxon>Hyphomicrobiales</taxon>
        <taxon>Stappiaceae</taxon>
        <taxon>Stappia</taxon>
    </lineage>
</organism>
<name>A0A838Y3V3_9HYPH</name>
<dbReference type="InterPro" id="IPR018389">
    <property type="entry name" value="DctP_fam"/>
</dbReference>